<evidence type="ECO:0000313" key="4">
    <source>
        <dbReference type="Proteomes" id="UP000683925"/>
    </source>
</evidence>
<dbReference type="EMBL" id="CAJJDP010000104">
    <property type="protein sequence ID" value="CAD8193550.1"/>
    <property type="molecule type" value="Genomic_DNA"/>
</dbReference>
<protein>
    <recommendedName>
        <fullName evidence="5">Transmembrane protein</fullName>
    </recommendedName>
</protein>
<dbReference type="OMA" id="TYDITIY"/>
<feature type="chain" id="PRO_5035720577" description="Transmembrane protein" evidence="2">
    <location>
        <begin position="16"/>
        <end position="1325"/>
    </location>
</feature>
<evidence type="ECO:0000313" key="3">
    <source>
        <dbReference type="EMBL" id="CAD8193550.1"/>
    </source>
</evidence>
<gene>
    <name evidence="3" type="ORF">POCTA_138.1.T1040203</name>
</gene>
<proteinExistence type="predicted"/>
<feature type="signal peptide" evidence="2">
    <location>
        <begin position="1"/>
        <end position="15"/>
    </location>
</feature>
<keyword evidence="1" id="KW-0472">Membrane</keyword>
<organism evidence="3 4">
    <name type="scientific">Paramecium octaurelia</name>
    <dbReference type="NCBI Taxonomy" id="43137"/>
    <lineage>
        <taxon>Eukaryota</taxon>
        <taxon>Sar</taxon>
        <taxon>Alveolata</taxon>
        <taxon>Ciliophora</taxon>
        <taxon>Intramacronucleata</taxon>
        <taxon>Oligohymenophorea</taxon>
        <taxon>Peniculida</taxon>
        <taxon>Parameciidae</taxon>
        <taxon>Paramecium</taxon>
    </lineage>
</organism>
<keyword evidence="1" id="KW-1133">Transmembrane helix</keyword>
<keyword evidence="2" id="KW-0732">Signal</keyword>
<feature type="transmembrane region" description="Helical" evidence="1">
    <location>
        <begin position="1290"/>
        <end position="1309"/>
    </location>
</feature>
<comment type="caution">
    <text evidence="3">The sequence shown here is derived from an EMBL/GenBank/DDBJ whole genome shotgun (WGS) entry which is preliminary data.</text>
</comment>
<dbReference type="OrthoDB" id="311526at2759"/>
<accession>A0A8S1WYC6</accession>
<evidence type="ECO:0008006" key="5">
    <source>
        <dbReference type="Google" id="ProtNLM"/>
    </source>
</evidence>
<reference evidence="3" key="1">
    <citation type="submission" date="2021-01" db="EMBL/GenBank/DDBJ databases">
        <authorList>
            <consortium name="Genoscope - CEA"/>
            <person name="William W."/>
        </authorList>
    </citation>
    <scope>NUCLEOTIDE SEQUENCE</scope>
</reference>
<name>A0A8S1WYC6_PAROT</name>
<evidence type="ECO:0000256" key="2">
    <source>
        <dbReference type="SAM" id="SignalP"/>
    </source>
</evidence>
<keyword evidence="4" id="KW-1185">Reference proteome</keyword>
<keyword evidence="1" id="KW-0812">Transmembrane</keyword>
<evidence type="ECO:0000256" key="1">
    <source>
        <dbReference type="SAM" id="Phobius"/>
    </source>
</evidence>
<sequence length="1325" mass="155329">MIFFILILQVQSCFKTYEEINLYPTNGEYLEYPMNNLFQGDNYSYYYEPKIPNIEIVNAFNEILNIQGYEFISISFNETHFATITKDSHVILYEWKNFNIQQYGQVAKIDKIYQCYNIIFFGGIDILLDCYTEYNLYLLQLMNTSFNIVYSIQTNKPISSKMQGILNESKTLLIYAQYYQNLSIITLFSSQYQNLTSYEDQFIQFGIPQRENPSIYLLYRQSISQFIIIQNYTFVQTINYSFQRTVNNFQVYYDYQAYSQCDLLQIVYKQDQHNYFAYQILGCQDVFYQNYEANYFSKKSMQLFQFFFDNEFVIFQSQDYLTLYQQQYNEISIASIAINENTQIYYNPYNNQLFTFNKLIIVYELIMPSLQINLTEQYDQGKTYDITIYAQFLNLTFNGICKMFMSITILDQNDTNIYVIYNQNFPQYRYINGAEQSESVFSGYSGKLLSYIVNSDNKQFGFFMETTLQTFFELQNQLFYMAQLLNPTQGVGIQKIYFIGVTNQSVQVFYSNFLLNSFYPFFNINITIEAQSLQVAYDIDQTIIIGLSDNDTIYLYKIYDSAKLPYFSSSEYKFEQQFSQFLVTFNNLITLFINKEISIMTLNFTDLVIINQTIINNLYNTNSLIKFNPIQIAVNPQSLSSCLFINNINNVIIIAIGKNNIPIPISIIECKFQIKYINIVDQQLVLSYICNQGFELCFQVWNIQKFRDPFFMKNMMSVKDKNLVQILSDNLFFYVQFSNYSVFVYNPQLPEHMSLYYQLNLSSQLTCATKGILYYSNTINQLSTRQSFKLYVNQSLNFEHSYPIMIYNFNITTQFNQTAIQFTPNQSLIYLSNFTYFQPKTNKTILLSIQDLNLIDRTFTIPMNIILDRQANRCYFSDSSDNSYVEDVDQFDEEQYSNNLCNLTNFGYFTTIPNQNYTLITAVNNQFFVLQNNNEIKIVNLKLEILQSYDYSNLNFTECLKSTSFNLTISSICQNETAQYWLSISLDSFGNVLDVNSFLIPHKFIEISKINNIAQFNFILGSYNSKYQYVYFFTSLNNSMQKLGFNGDCQDFSVAQLNSSLELNQSNLIVILYIINNVPYSQYLQFSENSITLKKNDFHRFIISPKPVLYVQILILQIINNQIFIFISSTDGFGQFLILQLFQPFFDGIRKVIATTPSSNGLALIPNSIYSNGLLLQQFKQGSTYIIGVYQTTKLLNNNFEEPILMLGQLNTTSLGFALITNQEGENATCLALNNGSVLYYPIYTRMLKCHYKEKRNTFQVMTSCKNDFSSGSYKITFILPDLDTPSRRWIYSLIAIIIFQIIGFYILVKYRMRNIGYINTEIEL</sequence>
<dbReference type="Proteomes" id="UP000683925">
    <property type="component" value="Unassembled WGS sequence"/>
</dbReference>